<dbReference type="AlphaFoldDB" id="A0A7G1HRC5"/>
<evidence type="ECO:0000313" key="7">
    <source>
        <dbReference type="EMBL" id="BCI61990.1"/>
    </source>
</evidence>
<dbReference type="RefSeq" id="WP_021930738.1">
    <property type="nucleotide sequence ID" value="NZ_AP023322.1"/>
</dbReference>
<evidence type="ECO:0000259" key="6">
    <source>
        <dbReference type="Pfam" id="PF00149"/>
    </source>
</evidence>
<feature type="domain" description="Calcineurin-like phosphoesterase" evidence="6">
    <location>
        <begin position="9"/>
        <end position="209"/>
    </location>
</feature>
<dbReference type="InterPro" id="IPR043461">
    <property type="entry name" value="LpxH-like"/>
</dbReference>
<dbReference type="PANTHER" id="PTHR34990">
    <property type="entry name" value="UDP-2,3-DIACYLGLUCOSAMINE HYDROLASE-RELATED"/>
    <property type="match status" value="1"/>
</dbReference>
<evidence type="ECO:0000256" key="4">
    <source>
        <dbReference type="ARBA" id="ARBA00023136"/>
    </source>
</evidence>
<dbReference type="EMBL" id="AP023322">
    <property type="protein sequence ID" value="BCI61990.1"/>
    <property type="molecule type" value="Genomic_DNA"/>
</dbReference>
<keyword evidence="4" id="KW-0472">Membrane</keyword>
<proteinExistence type="predicted"/>
<organism evidence="7 8">
    <name type="scientific">Coprobacter secundus subsp. similis</name>
    <dbReference type="NCBI Taxonomy" id="2751153"/>
    <lineage>
        <taxon>Bacteria</taxon>
        <taxon>Pseudomonadati</taxon>
        <taxon>Bacteroidota</taxon>
        <taxon>Bacteroidia</taxon>
        <taxon>Bacteroidales</taxon>
        <taxon>Barnesiellaceae</taxon>
        <taxon>Coprobacter</taxon>
    </lineage>
</organism>
<protein>
    <submittedName>
        <fullName evidence="7">UDP-2,3-diacylglucosamine hydrolase</fullName>
    </submittedName>
</protein>
<dbReference type="GO" id="GO:0016020">
    <property type="term" value="C:membrane"/>
    <property type="evidence" value="ECO:0007669"/>
    <property type="project" value="GOC"/>
</dbReference>
<evidence type="ECO:0000256" key="2">
    <source>
        <dbReference type="ARBA" id="ARBA00022519"/>
    </source>
</evidence>
<gene>
    <name evidence="7" type="ORF">Cop2CBH44_03430</name>
</gene>
<keyword evidence="3" id="KW-0479">Metal-binding</keyword>
<dbReference type="Gene3D" id="3.60.21.10">
    <property type="match status" value="1"/>
</dbReference>
<dbReference type="CDD" id="cd07398">
    <property type="entry name" value="MPP_YbbF-LpxH"/>
    <property type="match status" value="1"/>
</dbReference>
<dbReference type="Proteomes" id="UP000594042">
    <property type="component" value="Chromosome"/>
</dbReference>
<evidence type="ECO:0000256" key="1">
    <source>
        <dbReference type="ARBA" id="ARBA00022475"/>
    </source>
</evidence>
<keyword evidence="8" id="KW-1185">Reference proteome</keyword>
<keyword evidence="7" id="KW-0378">Hydrolase</keyword>
<keyword evidence="2" id="KW-0997">Cell inner membrane</keyword>
<dbReference type="InterPro" id="IPR029052">
    <property type="entry name" value="Metallo-depent_PP-like"/>
</dbReference>
<dbReference type="SUPFAM" id="SSF56300">
    <property type="entry name" value="Metallo-dependent phosphatases"/>
    <property type="match status" value="1"/>
</dbReference>
<name>A0A7G1HRC5_9BACT</name>
<keyword evidence="5" id="KW-0464">Manganese</keyword>
<sequence>MMRTKVSTVILSDVHIGSEHAKVKELTSFLKNVDCDKLILNGDILDGWKLQRNPFGRWKREYTELVKVIMKMMENHGTQVIYVRGNHDSFLDRILPLTLSSVSFVNDYIHCSHGKRYYVTHGDIFDNICTRMVWLAKLGDYGYTLLLWMNKIVNHYRQKNGKPYYSFSQSIKHKVKSAVSYISDFEKELATIAASRHFDGIICGHIHQPADRWYGNIRYLNSGDWVESLSALIEHTDGCWEIWRYEECLLNNDSAGQWVVAS</sequence>
<keyword evidence="1" id="KW-1003">Cell membrane</keyword>
<accession>A0A7G1HRC5</accession>
<evidence type="ECO:0000256" key="3">
    <source>
        <dbReference type="ARBA" id="ARBA00022723"/>
    </source>
</evidence>
<evidence type="ECO:0000313" key="8">
    <source>
        <dbReference type="Proteomes" id="UP000594042"/>
    </source>
</evidence>
<evidence type="ECO:0000256" key="5">
    <source>
        <dbReference type="ARBA" id="ARBA00023211"/>
    </source>
</evidence>
<dbReference type="KEGG" id="copr:Cop2CBH44_03430"/>
<dbReference type="GO" id="GO:0046872">
    <property type="term" value="F:metal ion binding"/>
    <property type="evidence" value="ECO:0007669"/>
    <property type="project" value="UniProtKB-KW"/>
</dbReference>
<dbReference type="GO" id="GO:0009245">
    <property type="term" value="P:lipid A biosynthetic process"/>
    <property type="evidence" value="ECO:0007669"/>
    <property type="project" value="TreeGrafter"/>
</dbReference>
<dbReference type="PANTHER" id="PTHR34990:SF2">
    <property type="entry name" value="BLL8164 PROTEIN"/>
    <property type="match status" value="1"/>
</dbReference>
<reference evidence="8" key="1">
    <citation type="submission" date="2020-07" db="EMBL/GenBank/DDBJ databases">
        <title>Complete genome sequencing of Coprobacter sp. strain 2CBH44.</title>
        <authorList>
            <person name="Sakamoto M."/>
            <person name="Murakami T."/>
            <person name="Mori H."/>
        </authorList>
    </citation>
    <scope>NUCLEOTIDE SEQUENCE [LARGE SCALE GENOMIC DNA]</scope>
    <source>
        <strain evidence="8">2CBH44</strain>
    </source>
</reference>
<dbReference type="InterPro" id="IPR004843">
    <property type="entry name" value="Calcineurin-like_PHP"/>
</dbReference>
<dbReference type="Pfam" id="PF00149">
    <property type="entry name" value="Metallophos"/>
    <property type="match status" value="1"/>
</dbReference>
<dbReference type="GO" id="GO:0008758">
    <property type="term" value="F:UDP-2,3-diacylglucosamine hydrolase activity"/>
    <property type="evidence" value="ECO:0007669"/>
    <property type="project" value="TreeGrafter"/>
</dbReference>